<keyword evidence="4 10" id="KW-0732">Signal</keyword>
<protein>
    <submittedName>
        <fullName evidence="12">Cytochrome c peroxidase</fullName>
    </submittedName>
</protein>
<dbReference type="SUPFAM" id="SSF46626">
    <property type="entry name" value="Cytochrome c"/>
    <property type="match status" value="2"/>
</dbReference>
<dbReference type="Pfam" id="PF03150">
    <property type="entry name" value="CCP_MauG"/>
    <property type="match status" value="1"/>
</dbReference>
<feature type="domain" description="Cytochrome c" evidence="11">
    <location>
        <begin position="211"/>
        <end position="337"/>
    </location>
</feature>
<dbReference type="InterPro" id="IPR026259">
    <property type="entry name" value="MauG/Cytc_peroxidase"/>
</dbReference>
<evidence type="ECO:0000256" key="10">
    <source>
        <dbReference type="SAM" id="SignalP"/>
    </source>
</evidence>
<keyword evidence="12" id="KW-0575">Peroxidase</keyword>
<evidence type="ECO:0000256" key="2">
    <source>
        <dbReference type="ARBA" id="ARBA00022617"/>
    </source>
</evidence>
<comment type="cofactor">
    <cofactor evidence="8">
        <name>heme</name>
        <dbReference type="ChEBI" id="CHEBI:30413"/>
    </cofactor>
    <text evidence="8">Binds 2 heme groups.</text>
</comment>
<dbReference type="InterPro" id="IPR051395">
    <property type="entry name" value="Cytochrome_c_Peroxidase/MauG"/>
</dbReference>
<organism evidence="12 13">
    <name type="scientific">Flavobacterium noncentrifugens</name>
    <dbReference type="NCBI Taxonomy" id="1128970"/>
    <lineage>
        <taxon>Bacteria</taxon>
        <taxon>Pseudomonadati</taxon>
        <taxon>Bacteroidota</taxon>
        <taxon>Flavobacteriia</taxon>
        <taxon>Flavobacteriales</taxon>
        <taxon>Flavobacteriaceae</taxon>
        <taxon>Flavobacterium</taxon>
    </lineage>
</organism>
<feature type="signal peptide" evidence="10">
    <location>
        <begin position="1"/>
        <end position="23"/>
    </location>
</feature>
<evidence type="ECO:0000256" key="7">
    <source>
        <dbReference type="ARBA" id="ARBA00023004"/>
    </source>
</evidence>
<keyword evidence="2 8" id="KW-0349">Heme</keyword>
<dbReference type="InterPro" id="IPR004852">
    <property type="entry name" value="Di-haem_cyt_c_peroxidsae"/>
</dbReference>
<feature type="binding site" description="covalent" evidence="8">
    <location>
        <position position="79"/>
    </location>
    <ligand>
        <name>heme c</name>
        <dbReference type="ChEBI" id="CHEBI:61717"/>
        <label>1</label>
    </ligand>
</feature>
<dbReference type="GO" id="GO:0020037">
    <property type="term" value="F:heme binding"/>
    <property type="evidence" value="ECO:0007669"/>
    <property type="project" value="InterPro"/>
</dbReference>
<evidence type="ECO:0000256" key="3">
    <source>
        <dbReference type="ARBA" id="ARBA00022723"/>
    </source>
</evidence>
<dbReference type="PANTHER" id="PTHR30600">
    <property type="entry name" value="CYTOCHROME C PEROXIDASE-RELATED"/>
    <property type="match status" value="1"/>
</dbReference>
<keyword evidence="13" id="KW-1185">Reference proteome</keyword>
<dbReference type="InterPro" id="IPR009056">
    <property type="entry name" value="Cyt_c-like_dom"/>
</dbReference>
<comment type="PTM">
    <text evidence="8">Binds 2 heme groups per subunit.</text>
</comment>
<comment type="subcellular location">
    <subcellularLocation>
        <location evidence="1">Periplasm</location>
    </subcellularLocation>
</comment>
<feature type="binding site" description="axial binding residue" evidence="9">
    <location>
        <position position="228"/>
    </location>
    <ligand>
        <name>heme c</name>
        <dbReference type="ChEBI" id="CHEBI:61717"/>
        <label>2</label>
    </ligand>
    <ligandPart>
        <name>Fe</name>
        <dbReference type="ChEBI" id="CHEBI:18248"/>
    </ligandPart>
</feature>
<dbReference type="GO" id="GO:0046872">
    <property type="term" value="F:metal ion binding"/>
    <property type="evidence" value="ECO:0007669"/>
    <property type="project" value="UniProtKB-KW"/>
</dbReference>
<dbReference type="InterPro" id="IPR036909">
    <property type="entry name" value="Cyt_c-like_dom_sf"/>
</dbReference>
<keyword evidence="6" id="KW-0560">Oxidoreductase</keyword>
<feature type="chain" id="PRO_5011764409" evidence="10">
    <location>
        <begin position="24"/>
        <end position="350"/>
    </location>
</feature>
<evidence type="ECO:0000256" key="5">
    <source>
        <dbReference type="ARBA" id="ARBA00022764"/>
    </source>
</evidence>
<evidence type="ECO:0000256" key="6">
    <source>
        <dbReference type="ARBA" id="ARBA00023002"/>
    </source>
</evidence>
<feature type="binding site" description="covalent" evidence="8">
    <location>
        <position position="224"/>
    </location>
    <ligand>
        <name>heme c</name>
        <dbReference type="ChEBI" id="CHEBI:61717"/>
        <label>2</label>
    </ligand>
</feature>
<keyword evidence="5" id="KW-0574">Periplasm</keyword>
<evidence type="ECO:0000259" key="11">
    <source>
        <dbReference type="PROSITE" id="PS51007"/>
    </source>
</evidence>
<feature type="binding site" description="axial binding residue" evidence="9">
    <location>
        <position position="83"/>
    </location>
    <ligand>
        <name>heme c</name>
        <dbReference type="ChEBI" id="CHEBI:61717"/>
        <label>1</label>
    </ligand>
    <ligandPart>
        <name>Fe</name>
        <dbReference type="ChEBI" id="CHEBI:18248"/>
    </ligandPart>
</feature>
<dbReference type="Proteomes" id="UP000199580">
    <property type="component" value="Unassembled WGS sequence"/>
</dbReference>
<evidence type="ECO:0000256" key="9">
    <source>
        <dbReference type="PIRSR" id="PIRSR000294-2"/>
    </source>
</evidence>
<feature type="binding site" description="covalent" evidence="8">
    <location>
        <position position="227"/>
    </location>
    <ligand>
        <name>heme c</name>
        <dbReference type="ChEBI" id="CHEBI:61717"/>
        <label>2</label>
    </ligand>
</feature>
<dbReference type="PROSITE" id="PS51257">
    <property type="entry name" value="PROKAR_LIPOPROTEIN"/>
    <property type="match status" value="1"/>
</dbReference>
<proteinExistence type="predicted"/>
<dbReference type="AlphaFoldDB" id="A0A1G8UQV3"/>
<dbReference type="GO" id="GO:0009055">
    <property type="term" value="F:electron transfer activity"/>
    <property type="evidence" value="ECO:0007669"/>
    <property type="project" value="InterPro"/>
</dbReference>
<dbReference type="PROSITE" id="PS51007">
    <property type="entry name" value="CYTC"/>
    <property type="match status" value="1"/>
</dbReference>
<accession>A0A1G8UQV3</accession>
<dbReference type="GO" id="GO:0042597">
    <property type="term" value="C:periplasmic space"/>
    <property type="evidence" value="ECO:0007669"/>
    <property type="project" value="UniProtKB-SubCell"/>
</dbReference>
<dbReference type="PIRSF" id="PIRSF000294">
    <property type="entry name" value="Cytochrome-c_peroxidase"/>
    <property type="match status" value="1"/>
</dbReference>
<keyword evidence="7 9" id="KW-0408">Iron</keyword>
<gene>
    <name evidence="12" type="ORF">SAMN04487935_1010</name>
</gene>
<name>A0A1G8UQV3_9FLAO</name>
<dbReference type="RefSeq" id="WP_091392487.1">
    <property type="nucleotide sequence ID" value="NZ_BKAI01000018.1"/>
</dbReference>
<evidence type="ECO:0000256" key="4">
    <source>
        <dbReference type="ARBA" id="ARBA00022729"/>
    </source>
</evidence>
<evidence type="ECO:0000313" key="13">
    <source>
        <dbReference type="Proteomes" id="UP000199580"/>
    </source>
</evidence>
<feature type="binding site" description="covalent" evidence="8">
    <location>
        <position position="82"/>
    </location>
    <ligand>
        <name>heme c</name>
        <dbReference type="ChEBI" id="CHEBI:61717"/>
        <label>1</label>
    </ligand>
</feature>
<dbReference type="Gene3D" id="1.10.760.10">
    <property type="entry name" value="Cytochrome c-like domain"/>
    <property type="match status" value="2"/>
</dbReference>
<dbReference type="STRING" id="1128970.SAMN04487935_1010"/>
<evidence type="ECO:0000256" key="8">
    <source>
        <dbReference type="PIRSR" id="PIRSR000294-1"/>
    </source>
</evidence>
<dbReference type="EMBL" id="FNEZ01000002">
    <property type="protein sequence ID" value="SDJ56034.1"/>
    <property type="molecule type" value="Genomic_DNA"/>
</dbReference>
<evidence type="ECO:0000256" key="1">
    <source>
        <dbReference type="ARBA" id="ARBA00004418"/>
    </source>
</evidence>
<sequence length="350" mass="38970">MKIRIFLWVLIVMAFGCSGDETAGEDAAYINIPLPVERPSNFPEMAYDLSSNPPTEKGFELGKKLFYDGRLSSDGLISCGFCHLQEYAFTHHGHTVSHGVNDQSGTRNAQPIQNLAYQTIFMWDGAANHLDLQPVIPLTSAIEMNGNLTSIIEMMKGDAVYTKLYKQAFADGTVNTENMLKALSQFMVMMVSSNSKFDKFRRNETGGAFTLDETAGYALFNSKCSTCHATDLMTDNSFRNNGLAINPLVNDVGRFRVTELASDHYKFKVPSLRNVEKTAPYMHDGRFGTLEAVLNHYSSGVVNTATLDPILNQNGRLGILLTDTEKTQIIAFLKTLTDNQYLTDKRFSEF</sequence>
<reference evidence="12 13" key="1">
    <citation type="submission" date="2016-10" db="EMBL/GenBank/DDBJ databases">
        <authorList>
            <person name="de Groot N.N."/>
        </authorList>
    </citation>
    <scope>NUCLEOTIDE SEQUENCE [LARGE SCALE GENOMIC DNA]</scope>
    <source>
        <strain evidence="12 13">CGMCC 1.10076</strain>
    </source>
</reference>
<dbReference type="OrthoDB" id="9805202at2"/>
<evidence type="ECO:0000313" key="12">
    <source>
        <dbReference type="EMBL" id="SDJ56034.1"/>
    </source>
</evidence>
<dbReference type="GO" id="GO:0004130">
    <property type="term" value="F:cytochrome-c peroxidase activity"/>
    <property type="evidence" value="ECO:0007669"/>
    <property type="project" value="TreeGrafter"/>
</dbReference>
<keyword evidence="3 9" id="KW-0479">Metal-binding</keyword>